<dbReference type="OrthoDB" id="4669at2157"/>
<evidence type="ECO:0000259" key="2">
    <source>
        <dbReference type="Pfam" id="PF01243"/>
    </source>
</evidence>
<dbReference type="InterPro" id="IPR012349">
    <property type="entry name" value="Split_barrel_FMN-bd"/>
</dbReference>
<comment type="caution">
    <text evidence="3">The sequence shown here is derived from an EMBL/GenBank/DDBJ whole genome shotgun (WGS) entry which is preliminary data.</text>
</comment>
<dbReference type="PANTHER" id="PTHR35176">
    <property type="entry name" value="HEME OXYGENASE HI_0854-RELATED"/>
    <property type="match status" value="1"/>
</dbReference>
<evidence type="ECO:0000256" key="1">
    <source>
        <dbReference type="ARBA" id="ARBA00023002"/>
    </source>
</evidence>
<proteinExistence type="predicted"/>
<dbReference type="EMBL" id="QJOW01000002">
    <property type="protein sequence ID" value="KAB7517043.1"/>
    <property type="molecule type" value="Genomic_DNA"/>
</dbReference>
<dbReference type="GO" id="GO:0016627">
    <property type="term" value="F:oxidoreductase activity, acting on the CH-CH group of donors"/>
    <property type="evidence" value="ECO:0007669"/>
    <property type="project" value="TreeGrafter"/>
</dbReference>
<dbReference type="Pfam" id="PF01243">
    <property type="entry name" value="PNPOx_N"/>
    <property type="match status" value="1"/>
</dbReference>
<dbReference type="AlphaFoldDB" id="A0A5N5UEE9"/>
<reference evidence="3 4" key="1">
    <citation type="submission" date="2019-10" db="EMBL/GenBank/DDBJ databases">
        <title>Unraveling microbial dark matter from salterns through culturing: the case of the genus Halosegnis.</title>
        <authorList>
            <person name="Duran-Viseras A."/>
            <person name="Andrei A.-S."/>
            <person name="Vera-Gargallo B."/>
            <person name="Ghai R."/>
            <person name="Sanchez-Porro C."/>
            <person name="Ventosa A."/>
        </authorList>
    </citation>
    <scope>NUCLEOTIDE SEQUENCE [LARGE SCALE GENOMIC DNA]</scope>
    <source>
        <strain evidence="3 4">F17-44</strain>
    </source>
</reference>
<dbReference type="SUPFAM" id="SSF50475">
    <property type="entry name" value="FMN-binding split barrel"/>
    <property type="match status" value="1"/>
</dbReference>
<dbReference type="InterPro" id="IPR011576">
    <property type="entry name" value="Pyridox_Oxase_N"/>
</dbReference>
<feature type="domain" description="Pyridoxamine 5'-phosphate oxidase N-terminal" evidence="2">
    <location>
        <begin position="8"/>
        <end position="98"/>
    </location>
</feature>
<dbReference type="GO" id="GO:0005829">
    <property type="term" value="C:cytosol"/>
    <property type="evidence" value="ECO:0007669"/>
    <property type="project" value="TreeGrafter"/>
</dbReference>
<dbReference type="Gene3D" id="2.30.110.10">
    <property type="entry name" value="Electron Transport, Fmn-binding Protein, Chain A"/>
    <property type="match status" value="1"/>
</dbReference>
<gene>
    <name evidence="3" type="ORF">DMP03_06700</name>
</gene>
<dbReference type="RefSeq" id="WP_152119926.1">
    <property type="nucleotide sequence ID" value="NZ_QJOW01000002.1"/>
</dbReference>
<name>A0A5N5UEE9_9EURY</name>
<keyword evidence="1" id="KW-0560">Oxidoreductase</keyword>
<organism evidence="3 4">
    <name type="scientific">Halosegnis rubeus</name>
    <dbReference type="NCBI Taxonomy" id="2212850"/>
    <lineage>
        <taxon>Archaea</taxon>
        <taxon>Methanobacteriati</taxon>
        <taxon>Methanobacteriota</taxon>
        <taxon>Stenosarchaea group</taxon>
        <taxon>Halobacteria</taxon>
        <taxon>Halobacteriales</taxon>
        <taxon>Natronomonadaceae</taxon>
        <taxon>Halosegnis</taxon>
    </lineage>
</organism>
<sequence length="139" mass="15452">MALDTDAAELVTDAPYVAHVATTTADEPRVSPVWYAYDPERGVLEFLGKGQKVADLRENPKVALSVRNPEEQWHVSIRGTATVIGDVAEINDATRRIFPEYLDGDDPEEWGVSGQKLTFDPDDVLVRVEVRTLTARDSR</sequence>
<dbReference type="GO" id="GO:0070967">
    <property type="term" value="F:coenzyme F420 binding"/>
    <property type="evidence" value="ECO:0007669"/>
    <property type="project" value="TreeGrafter"/>
</dbReference>
<dbReference type="InterPro" id="IPR052019">
    <property type="entry name" value="F420H2_bilvrd_red/Heme_oxyg"/>
</dbReference>
<evidence type="ECO:0000313" key="3">
    <source>
        <dbReference type="EMBL" id="KAB7517043.1"/>
    </source>
</evidence>
<protein>
    <submittedName>
        <fullName evidence="3">Pyridoxamine 5'-phosphate oxidase family protein</fullName>
    </submittedName>
</protein>
<evidence type="ECO:0000313" key="4">
    <source>
        <dbReference type="Proteomes" id="UP000326302"/>
    </source>
</evidence>
<accession>A0A5N5UEE9</accession>
<dbReference type="PANTHER" id="PTHR35176:SF6">
    <property type="entry name" value="HEME OXYGENASE HI_0854-RELATED"/>
    <property type="match status" value="1"/>
</dbReference>
<dbReference type="Proteomes" id="UP000326302">
    <property type="component" value="Unassembled WGS sequence"/>
</dbReference>